<dbReference type="PANTHER" id="PTHR14677:SF20">
    <property type="entry name" value="ZINC FINGER AN1-TYPE CONTAINING 2A-RELATED"/>
    <property type="match status" value="1"/>
</dbReference>
<dbReference type="SMART" id="SM00154">
    <property type="entry name" value="ZnF_AN1"/>
    <property type="match status" value="1"/>
</dbReference>
<dbReference type="EMBL" id="GBHO01020152">
    <property type="protein sequence ID" value="JAG23452.1"/>
    <property type="molecule type" value="Transcribed_RNA"/>
</dbReference>
<dbReference type="SUPFAM" id="SSF118310">
    <property type="entry name" value="AN1-like Zinc finger"/>
    <property type="match status" value="2"/>
</dbReference>
<dbReference type="PANTHER" id="PTHR14677">
    <property type="entry name" value="ARSENITE INDUCUBLE RNA ASSOCIATED PROTEIN AIP-1-RELATED"/>
    <property type="match status" value="1"/>
</dbReference>
<dbReference type="GO" id="GO:0008270">
    <property type="term" value="F:zinc ion binding"/>
    <property type="evidence" value="ECO:0007669"/>
    <property type="project" value="UniProtKB-KW"/>
</dbReference>
<dbReference type="EMBL" id="GDHC01000888">
    <property type="protein sequence ID" value="JAQ17741.1"/>
    <property type="molecule type" value="Transcribed_RNA"/>
</dbReference>
<dbReference type="EMBL" id="GDHC01012774">
    <property type="protein sequence ID" value="JAQ05855.1"/>
    <property type="molecule type" value="Transcribed_RNA"/>
</dbReference>
<protein>
    <submittedName>
        <fullName evidence="6">AN1-type zinc finger protein 1</fullName>
    </submittedName>
</protein>
<organism evidence="6">
    <name type="scientific">Lygus hesperus</name>
    <name type="common">Western plant bug</name>
    <dbReference type="NCBI Taxonomy" id="30085"/>
    <lineage>
        <taxon>Eukaryota</taxon>
        <taxon>Metazoa</taxon>
        <taxon>Ecdysozoa</taxon>
        <taxon>Arthropoda</taxon>
        <taxon>Hexapoda</taxon>
        <taxon>Insecta</taxon>
        <taxon>Pterygota</taxon>
        <taxon>Neoptera</taxon>
        <taxon>Paraneoptera</taxon>
        <taxon>Hemiptera</taxon>
        <taxon>Heteroptera</taxon>
        <taxon>Panheteroptera</taxon>
        <taxon>Cimicomorpha</taxon>
        <taxon>Miridae</taxon>
        <taxon>Mirini</taxon>
        <taxon>Lygus</taxon>
    </lineage>
</organism>
<sequence>MEFPDAGEHCSVTDCNSLDFLPVKCTHCSSVFCKNHFSPVSHSCSQVPDNRVIEKKAAESFQCSQEGCKDGSPLELRCEVCSRHFCPAHRHHGCTDAPRMSKSAQAAAVRKEFRKIKEETDKQVQERLRKAKNRALANKIKLMKMKGSAFGDNHIPTVDRIFIAIAPPLLGKEKSSARCIFFSKDWTLGKMVDSAAKRLKVENKNDRPNEPQLTFFTLDGRLVSPVMDPTLSSLIASGHLVDGDSLILEYVSPGKIDDESNPYLDPQSLSKYSFTI</sequence>
<dbReference type="Gene3D" id="4.10.1110.10">
    <property type="entry name" value="AN1-like Zinc finger"/>
    <property type="match status" value="2"/>
</dbReference>
<reference evidence="9" key="4">
    <citation type="journal article" date="2016" name="Gigascience">
        <title>De novo construction of an expanded transcriptome assembly for the western tarnished plant bug, Lygus hesperus.</title>
        <authorList>
            <person name="Tassone E.E."/>
            <person name="Geib S.M."/>
            <person name="Hall B."/>
            <person name="Fabrick J.A."/>
            <person name="Brent C.S."/>
            <person name="Hull J.J."/>
        </authorList>
    </citation>
    <scope>NUCLEOTIDE SEQUENCE</scope>
</reference>
<dbReference type="InterPro" id="IPR057358">
    <property type="entry name" value="UBL_ZFAND1-like"/>
</dbReference>
<reference evidence="6" key="2">
    <citation type="submission" date="2014-07" db="EMBL/GenBank/DDBJ databases">
        <authorList>
            <person name="Hull J."/>
        </authorList>
    </citation>
    <scope>NUCLEOTIDE SEQUENCE</scope>
</reference>
<evidence type="ECO:0000313" key="10">
    <source>
        <dbReference type="EMBL" id="JAQ17741.1"/>
    </source>
</evidence>
<evidence type="ECO:0000256" key="4">
    <source>
        <dbReference type="PROSITE-ProRule" id="PRU00449"/>
    </source>
</evidence>
<dbReference type="EMBL" id="GBHO01020153">
    <property type="protein sequence ID" value="JAG23451.1"/>
    <property type="molecule type" value="Transcribed_RNA"/>
</dbReference>
<evidence type="ECO:0000256" key="2">
    <source>
        <dbReference type="ARBA" id="ARBA00022771"/>
    </source>
</evidence>
<evidence type="ECO:0000313" key="7">
    <source>
        <dbReference type="EMBL" id="JAG23452.1"/>
    </source>
</evidence>
<dbReference type="Pfam" id="PF01428">
    <property type="entry name" value="zf-AN1"/>
    <property type="match status" value="1"/>
</dbReference>
<proteinExistence type="predicted"/>
<evidence type="ECO:0000256" key="1">
    <source>
        <dbReference type="ARBA" id="ARBA00022723"/>
    </source>
</evidence>
<keyword evidence="3" id="KW-0862">Zinc</keyword>
<dbReference type="EMBL" id="GBRD01017311">
    <property type="protein sequence ID" value="JAG48516.1"/>
    <property type="molecule type" value="Transcribed_RNA"/>
</dbReference>
<feature type="domain" description="AN1-type" evidence="5">
    <location>
        <begin position="4"/>
        <end position="52"/>
    </location>
</feature>
<dbReference type="AlphaFoldDB" id="A0A0A9XVP2"/>
<reference evidence="6" key="1">
    <citation type="journal article" date="2014" name="PLoS ONE">
        <title>Transcriptome-Based Identification of ABC Transporters in the Western Tarnished Plant Bug Lygus hesperus.</title>
        <authorList>
            <person name="Hull J.J."/>
            <person name="Chaney K."/>
            <person name="Geib S.M."/>
            <person name="Fabrick J.A."/>
            <person name="Brent C.S."/>
            <person name="Walsh D."/>
            <person name="Lavine L.C."/>
        </authorList>
    </citation>
    <scope>NUCLEOTIDE SEQUENCE</scope>
</reference>
<dbReference type="Pfam" id="PF25327">
    <property type="entry name" value="UBL_ZFAND1"/>
    <property type="match status" value="1"/>
</dbReference>
<evidence type="ECO:0000313" key="6">
    <source>
        <dbReference type="EMBL" id="JAG23451.1"/>
    </source>
</evidence>
<name>A0A0A9XVP2_LYGHE</name>
<evidence type="ECO:0000259" key="5">
    <source>
        <dbReference type="PROSITE" id="PS51039"/>
    </source>
</evidence>
<keyword evidence="1" id="KW-0479">Metal-binding</keyword>
<gene>
    <name evidence="6" type="primary">Zfand1_0</name>
    <name evidence="7" type="synonym">Zfand1_1</name>
    <name evidence="7" type="ORF">CM83_48515</name>
    <name evidence="6" type="ORF">CM83_48516</name>
    <name evidence="10" type="ORF">g.43100</name>
    <name evidence="9" type="ORF">g.43101</name>
</gene>
<dbReference type="GO" id="GO:0005737">
    <property type="term" value="C:cytoplasm"/>
    <property type="evidence" value="ECO:0007669"/>
    <property type="project" value="TreeGrafter"/>
</dbReference>
<evidence type="ECO:0000256" key="3">
    <source>
        <dbReference type="ARBA" id="ARBA00022833"/>
    </source>
</evidence>
<keyword evidence="2 4" id="KW-0863">Zinc-finger</keyword>
<dbReference type="InterPro" id="IPR000058">
    <property type="entry name" value="Znf_AN1"/>
</dbReference>
<accession>A0A0A9XVP2</accession>
<dbReference type="InterPro" id="IPR035896">
    <property type="entry name" value="AN1-like_Znf"/>
</dbReference>
<reference evidence="8" key="3">
    <citation type="submission" date="2014-09" db="EMBL/GenBank/DDBJ databases">
        <authorList>
            <person name="Magalhaes I.L.F."/>
            <person name="Oliveira U."/>
            <person name="Santos F.R."/>
            <person name="Vidigal T.H.D.A."/>
            <person name="Brescovit A.D."/>
            <person name="Santos A.J."/>
        </authorList>
    </citation>
    <scope>NUCLEOTIDE SEQUENCE</scope>
</reference>
<evidence type="ECO:0000313" key="8">
    <source>
        <dbReference type="EMBL" id="JAG48516.1"/>
    </source>
</evidence>
<evidence type="ECO:0000313" key="9">
    <source>
        <dbReference type="EMBL" id="JAQ05855.1"/>
    </source>
</evidence>
<dbReference type="PROSITE" id="PS51039">
    <property type="entry name" value="ZF_AN1"/>
    <property type="match status" value="1"/>
</dbReference>